<dbReference type="Proteomes" id="UP001057452">
    <property type="component" value="Chromosome 7"/>
</dbReference>
<protein>
    <submittedName>
        <fullName evidence="1">Uncharacterized protein</fullName>
    </submittedName>
</protein>
<keyword evidence="2" id="KW-1185">Reference proteome</keyword>
<evidence type="ECO:0000313" key="1">
    <source>
        <dbReference type="EMBL" id="KAI4824376.1"/>
    </source>
</evidence>
<proteinExistence type="predicted"/>
<gene>
    <name evidence="1" type="ORF">KUCAC02_012893</name>
</gene>
<evidence type="ECO:0000313" key="2">
    <source>
        <dbReference type="Proteomes" id="UP001057452"/>
    </source>
</evidence>
<comment type="caution">
    <text evidence="1">The sequence shown here is derived from an EMBL/GenBank/DDBJ whole genome shotgun (WGS) entry which is preliminary data.</text>
</comment>
<sequence length="159" mass="17664">MATFLHHCPFLKSANKPALRRTGAALLSLAYQCPIIARQISLSGTDYLEAKLSVSPSKPKPLLTVEQRRLFGSDRYFRMAVVRIQGLPLRHLSDRGGPSQPRGAGGRTRRFDDFSVEGCLKDSILPTSAQPTLSHHLLKDNIVGSSYDYDHSFLHGEDF</sequence>
<name>A0ACB9XBY3_CHAAC</name>
<accession>A0ACB9XBY3</accession>
<dbReference type="EMBL" id="CM043791">
    <property type="protein sequence ID" value="KAI4824376.1"/>
    <property type="molecule type" value="Genomic_DNA"/>
</dbReference>
<reference evidence="1" key="1">
    <citation type="submission" date="2022-05" db="EMBL/GenBank/DDBJ databases">
        <title>Chromosome-level genome of Chaenocephalus aceratus.</title>
        <authorList>
            <person name="Park H."/>
        </authorList>
    </citation>
    <scope>NUCLEOTIDE SEQUENCE</scope>
    <source>
        <strain evidence="1">KU_202001</strain>
    </source>
</reference>
<organism evidence="1 2">
    <name type="scientific">Chaenocephalus aceratus</name>
    <name type="common">Blackfin icefish</name>
    <name type="synonym">Chaenichthys aceratus</name>
    <dbReference type="NCBI Taxonomy" id="36190"/>
    <lineage>
        <taxon>Eukaryota</taxon>
        <taxon>Metazoa</taxon>
        <taxon>Chordata</taxon>
        <taxon>Craniata</taxon>
        <taxon>Vertebrata</taxon>
        <taxon>Euteleostomi</taxon>
        <taxon>Actinopterygii</taxon>
        <taxon>Neopterygii</taxon>
        <taxon>Teleostei</taxon>
        <taxon>Neoteleostei</taxon>
        <taxon>Acanthomorphata</taxon>
        <taxon>Eupercaria</taxon>
        <taxon>Perciformes</taxon>
        <taxon>Notothenioidei</taxon>
        <taxon>Channichthyidae</taxon>
        <taxon>Chaenocephalus</taxon>
    </lineage>
</organism>